<comment type="caution">
    <text evidence="1">The sequence shown here is derived from an EMBL/GenBank/DDBJ whole genome shotgun (WGS) entry which is preliminary data.</text>
</comment>
<name>A0AAV4Y4U2_CAEEX</name>
<dbReference type="EMBL" id="BPLR01018816">
    <property type="protein sequence ID" value="GIZ02476.1"/>
    <property type="molecule type" value="Genomic_DNA"/>
</dbReference>
<organism evidence="1 2">
    <name type="scientific">Caerostris extrusa</name>
    <name type="common">Bark spider</name>
    <name type="synonym">Caerostris bankana</name>
    <dbReference type="NCBI Taxonomy" id="172846"/>
    <lineage>
        <taxon>Eukaryota</taxon>
        <taxon>Metazoa</taxon>
        <taxon>Ecdysozoa</taxon>
        <taxon>Arthropoda</taxon>
        <taxon>Chelicerata</taxon>
        <taxon>Arachnida</taxon>
        <taxon>Araneae</taxon>
        <taxon>Araneomorphae</taxon>
        <taxon>Entelegynae</taxon>
        <taxon>Araneoidea</taxon>
        <taxon>Araneidae</taxon>
        <taxon>Caerostris</taxon>
    </lineage>
</organism>
<keyword evidence="2" id="KW-1185">Reference proteome</keyword>
<evidence type="ECO:0000313" key="1">
    <source>
        <dbReference type="EMBL" id="GIZ02476.1"/>
    </source>
</evidence>
<protein>
    <submittedName>
        <fullName evidence="1">Uncharacterized protein</fullName>
    </submittedName>
</protein>
<gene>
    <name evidence="1" type="ORF">CEXT_728651</name>
</gene>
<accession>A0AAV4Y4U2</accession>
<sequence>MARAMGLGHKVLEGAGNAANQVEVMRPPASLIEWKRPIRDVVSFAAAPHVMVNGHLSHRPQEGWRTSCTIYGRSFEKCGMMANWLALWPLVPQAF</sequence>
<evidence type="ECO:0000313" key="2">
    <source>
        <dbReference type="Proteomes" id="UP001054945"/>
    </source>
</evidence>
<dbReference type="Proteomes" id="UP001054945">
    <property type="component" value="Unassembled WGS sequence"/>
</dbReference>
<reference evidence="1 2" key="1">
    <citation type="submission" date="2021-06" db="EMBL/GenBank/DDBJ databases">
        <title>Caerostris extrusa draft genome.</title>
        <authorList>
            <person name="Kono N."/>
            <person name="Arakawa K."/>
        </authorList>
    </citation>
    <scope>NUCLEOTIDE SEQUENCE [LARGE SCALE GENOMIC DNA]</scope>
</reference>
<proteinExistence type="predicted"/>
<dbReference type="AlphaFoldDB" id="A0AAV4Y4U2"/>